<reference evidence="3 4" key="1">
    <citation type="submission" date="2019-12" db="EMBL/GenBank/DDBJ databases">
        <title>Novel species isolated from a subtropical stream in China.</title>
        <authorList>
            <person name="Lu H."/>
        </authorList>
    </citation>
    <scope>NUCLEOTIDE SEQUENCE [LARGE SCALE GENOMIC DNA]</scope>
    <source>
        <strain evidence="3 4">FT55W</strain>
    </source>
</reference>
<feature type="domain" description="DUF7738" evidence="2">
    <location>
        <begin position="61"/>
        <end position="182"/>
    </location>
</feature>
<name>A0A7X4KC09_9BURK</name>
<sequence>MIKKIVTLLLLSGTVVCHAQNGSAPSLGERLNSVFEQVAKKAGLVKDYGTPRKVNRGARPEIILKDNTITWNGKPLALGQSIEEWRKVIGKGAVCSARNERPGWCKWDALGIEIAGSIGKPNQVGTFNVNFNRAADEGLYDLRARDAAGKPIDPVWLSKGVFPGYLEFDGFGIDKLTKFWEVRASVDRQHDLRCGLRDCSHPLGAFGESAAIYMILMSNDEYGVIKEFAIANDSTHQ</sequence>
<accession>A0A7X4KC09</accession>
<dbReference type="Pfam" id="PF24880">
    <property type="entry name" value="DUF7738"/>
    <property type="match status" value="1"/>
</dbReference>
<dbReference type="EMBL" id="WWCK01000003">
    <property type="protein sequence ID" value="MYM66908.1"/>
    <property type="molecule type" value="Genomic_DNA"/>
</dbReference>
<dbReference type="RefSeq" id="WP_161013494.1">
    <property type="nucleotide sequence ID" value="NZ_WWCK01000003.1"/>
</dbReference>
<organism evidence="3 4">
    <name type="scientific">Duganella rivi</name>
    <dbReference type="NCBI Taxonomy" id="2666083"/>
    <lineage>
        <taxon>Bacteria</taxon>
        <taxon>Pseudomonadati</taxon>
        <taxon>Pseudomonadota</taxon>
        <taxon>Betaproteobacteria</taxon>
        <taxon>Burkholderiales</taxon>
        <taxon>Oxalobacteraceae</taxon>
        <taxon>Telluria group</taxon>
        <taxon>Duganella</taxon>
    </lineage>
</organism>
<comment type="caution">
    <text evidence="3">The sequence shown here is derived from an EMBL/GenBank/DDBJ whole genome shotgun (WGS) entry which is preliminary data.</text>
</comment>
<dbReference type="AlphaFoldDB" id="A0A7X4KC09"/>
<keyword evidence="4" id="KW-1185">Reference proteome</keyword>
<feature type="chain" id="PRO_5031213145" description="DUF7738 domain-containing protein" evidence="1">
    <location>
        <begin position="20"/>
        <end position="237"/>
    </location>
</feature>
<dbReference type="Proteomes" id="UP000450012">
    <property type="component" value="Unassembled WGS sequence"/>
</dbReference>
<proteinExistence type="predicted"/>
<evidence type="ECO:0000313" key="4">
    <source>
        <dbReference type="Proteomes" id="UP000450012"/>
    </source>
</evidence>
<feature type="signal peptide" evidence="1">
    <location>
        <begin position="1"/>
        <end position="19"/>
    </location>
</feature>
<evidence type="ECO:0000259" key="2">
    <source>
        <dbReference type="Pfam" id="PF24880"/>
    </source>
</evidence>
<keyword evidence="1" id="KW-0732">Signal</keyword>
<dbReference type="InterPro" id="IPR056640">
    <property type="entry name" value="DUF7738"/>
</dbReference>
<protein>
    <recommendedName>
        <fullName evidence="2">DUF7738 domain-containing protein</fullName>
    </recommendedName>
</protein>
<evidence type="ECO:0000313" key="3">
    <source>
        <dbReference type="EMBL" id="MYM66908.1"/>
    </source>
</evidence>
<evidence type="ECO:0000256" key="1">
    <source>
        <dbReference type="SAM" id="SignalP"/>
    </source>
</evidence>
<gene>
    <name evidence="3" type="ORF">GTP45_08710</name>
</gene>